<keyword evidence="3" id="KW-0479">Metal-binding</keyword>
<dbReference type="Proteomes" id="UP001500383">
    <property type="component" value="Unassembled WGS sequence"/>
</dbReference>
<feature type="domain" description="Endonuclease/exonuclease/phosphatase" evidence="6">
    <location>
        <begin position="28"/>
        <end position="294"/>
    </location>
</feature>
<evidence type="ECO:0000256" key="4">
    <source>
        <dbReference type="ARBA" id="ARBA00022801"/>
    </source>
</evidence>
<dbReference type="PANTHER" id="PTHR43250">
    <property type="entry name" value="EXODEOXYRIBONUCLEASE III"/>
    <property type="match status" value="1"/>
</dbReference>
<comment type="similarity">
    <text evidence="2">Belongs to the DNA repair enzymes AP/ExoA family.</text>
</comment>
<keyword evidence="8" id="KW-1185">Reference proteome</keyword>
<dbReference type="InterPro" id="IPR037493">
    <property type="entry name" value="ExoIII-like"/>
</dbReference>
<comment type="cofactor">
    <cofactor evidence="1">
        <name>Mg(2+)</name>
        <dbReference type="ChEBI" id="CHEBI:18420"/>
    </cofactor>
</comment>
<dbReference type="CDD" id="cd10281">
    <property type="entry name" value="Nape_like_AP-endo"/>
    <property type="match status" value="1"/>
</dbReference>
<sequence>MYECMRGVSTVTLRTIGNLIGVSLTVSTVNVNGIRAAVKQRSETNLGFLPWLEGSGADVVALQEVRADEGQTRKALAPALDAGWHLVGSASSLKGRAGVALLSRHEPAEVRIGHGDPEFDESGRYIEAVYPGAVDGETVTVASLYLPSGTAETPKQDEKDRFMASFREHLAESAKVVGARDGHEMIICGDWNIAHREADLKNHKGNHKSSGFLPHEREWMSELFADASGWTDIVRHRRPDEIGPYSWWSQRGKAFDNDAGWRIDYHVVTDGLVDRAVADRVDRASAYDMRWSDHAPVTVVYE</sequence>
<keyword evidence="4" id="KW-0378">Hydrolase</keyword>
<comment type="caution">
    <text evidence="7">The sequence shown here is derived from an EMBL/GenBank/DDBJ whole genome shotgun (WGS) entry which is preliminary data.</text>
</comment>
<dbReference type="Pfam" id="PF03372">
    <property type="entry name" value="Exo_endo_phos"/>
    <property type="match status" value="1"/>
</dbReference>
<reference evidence="8" key="1">
    <citation type="journal article" date="2019" name="Int. J. Syst. Evol. Microbiol.">
        <title>The Global Catalogue of Microorganisms (GCM) 10K type strain sequencing project: providing services to taxonomists for standard genome sequencing and annotation.</title>
        <authorList>
            <consortium name="The Broad Institute Genomics Platform"/>
            <consortium name="The Broad Institute Genome Sequencing Center for Infectious Disease"/>
            <person name="Wu L."/>
            <person name="Ma J."/>
        </authorList>
    </citation>
    <scope>NUCLEOTIDE SEQUENCE [LARGE SCALE GENOMIC DNA]</scope>
    <source>
        <strain evidence="8">JCM 16002</strain>
    </source>
</reference>
<evidence type="ECO:0000313" key="7">
    <source>
        <dbReference type="EMBL" id="GAA1705135.1"/>
    </source>
</evidence>
<evidence type="ECO:0000259" key="6">
    <source>
        <dbReference type="Pfam" id="PF03372"/>
    </source>
</evidence>
<evidence type="ECO:0000313" key="8">
    <source>
        <dbReference type="Proteomes" id="UP001500383"/>
    </source>
</evidence>
<dbReference type="InterPro" id="IPR036691">
    <property type="entry name" value="Endo/exonu/phosph_ase_sf"/>
</dbReference>
<dbReference type="SUPFAM" id="SSF56219">
    <property type="entry name" value="DNase I-like"/>
    <property type="match status" value="1"/>
</dbReference>
<organism evidence="7 8">
    <name type="scientific">Dietzia cercidiphylli</name>
    <dbReference type="NCBI Taxonomy" id="498199"/>
    <lineage>
        <taxon>Bacteria</taxon>
        <taxon>Bacillati</taxon>
        <taxon>Actinomycetota</taxon>
        <taxon>Actinomycetes</taxon>
        <taxon>Mycobacteriales</taxon>
        <taxon>Dietziaceae</taxon>
        <taxon>Dietzia</taxon>
    </lineage>
</organism>
<gene>
    <name evidence="7" type="ORF">GCM10009831_13480</name>
</gene>
<dbReference type="Gene3D" id="3.60.10.10">
    <property type="entry name" value="Endonuclease/exonuclease/phosphatase"/>
    <property type="match status" value="1"/>
</dbReference>
<keyword evidence="5" id="KW-0460">Magnesium</keyword>
<proteinExistence type="inferred from homology"/>
<dbReference type="InterPro" id="IPR005135">
    <property type="entry name" value="Endo/exonuclease/phosphatase"/>
</dbReference>
<name>A0ABP4UGE8_9ACTN</name>
<evidence type="ECO:0000256" key="3">
    <source>
        <dbReference type="ARBA" id="ARBA00022723"/>
    </source>
</evidence>
<dbReference type="EMBL" id="BAAAQG010000007">
    <property type="protein sequence ID" value="GAA1705135.1"/>
    <property type="molecule type" value="Genomic_DNA"/>
</dbReference>
<dbReference type="PANTHER" id="PTHR43250:SF2">
    <property type="entry name" value="EXODEOXYRIBONUCLEASE III"/>
    <property type="match status" value="1"/>
</dbReference>
<protein>
    <submittedName>
        <fullName evidence="7">Exodeoxyribonuclease III</fullName>
    </submittedName>
</protein>
<dbReference type="NCBIfam" id="TIGR00633">
    <property type="entry name" value="xth"/>
    <property type="match status" value="1"/>
</dbReference>
<dbReference type="PROSITE" id="PS51435">
    <property type="entry name" value="AP_NUCLEASE_F1_4"/>
    <property type="match status" value="1"/>
</dbReference>
<evidence type="ECO:0000256" key="1">
    <source>
        <dbReference type="ARBA" id="ARBA00001946"/>
    </source>
</evidence>
<accession>A0ABP4UGE8</accession>
<dbReference type="InterPro" id="IPR004808">
    <property type="entry name" value="AP_endonuc_1"/>
</dbReference>
<evidence type="ECO:0000256" key="2">
    <source>
        <dbReference type="ARBA" id="ARBA00007092"/>
    </source>
</evidence>
<evidence type="ECO:0000256" key="5">
    <source>
        <dbReference type="ARBA" id="ARBA00022842"/>
    </source>
</evidence>
<dbReference type="NCBIfam" id="TIGR00195">
    <property type="entry name" value="exoDNase_III"/>
    <property type="match status" value="1"/>
</dbReference>